<dbReference type="PANTHER" id="PTHR10127">
    <property type="entry name" value="DISCOIDIN, CUB, EGF, LAMININ , AND ZINC METALLOPROTEASE DOMAIN CONTAINING"/>
    <property type="match status" value="1"/>
</dbReference>
<feature type="domain" description="Peptidase M12A" evidence="3">
    <location>
        <begin position="84"/>
        <end position="281"/>
    </location>
</feature>
<feature type="binding site" evidence="1">
    <location>
        <position position="193"/>
    </location>
    <ligand>
        <name>Zn(2+)</name>
        <dbReference type="ChEBI" id="CHEBI:29105"/>
        <note>catalytic</note>
    </ligand>
</feature>
<feature type="binding site" evidence="1">
    <location>
        <position position="187"/>
    </location>
    <ligand>
        <name>Zn(2+)</name>
        <dbReference type="ChEBI" id="CHEBI:29105"/>
        <note>catalytic</note>
    </ligand>
</feature>
<dbReference type="Gene3D" id="3.40.390.10">
    <property type="entry name" value="Collagenase (Catalytic Domain)"/>
    <property type="match status" value="1"/>
</dbReference>
<dbReference type="CDD" id="cd04280">
    <property type="entry name" value="ZnMc_astacin_like"/>
    <property type="match status" value="1"/>
</dbReference>
<dbReference type="InterPro" id="IPR006026">
    <property type="entry name" value="Peptidase_Metallo"/>
</dbReference>
<dbReference type="RefSeq" id="WP_229778028.1">
    <property type="nucleotide sequence ID" value="NZ_BMQM01000032.1"/>
</dbReference>
<feature type="active site" evidence="1">
    <location>
        <position position="184"/>
    </location>
</feature>
<feature type="region of interest" description="Disordered" evidence="2">
    <location>
        <begin position="30"/>
        <end position="51"/>
    </location>
</feature>
<dbReference type="PROSITE" id="PS51864">
    <property type="entry name" value="ASTACIN"/>
    <property type="match status" value="1"/>
</dbReference>
<evidence type="ECO:0000313" key="4">
    <source>
        <dbReference type="EMBL" id="GGR70162.1"/>
    </source>
</evidence>
<feature type="compositionally biased region" description="Polar residues" evidence="2">
    <location>
        <begin position="30"/>
        <end position="49"/>
    </location>
</feature>
<accession>A0ABQ2RVK1</accession>
<dbReference type="SUPFAM" id="SSF55486">
    <property type="entry name" value="Metalloproteases ('zincins'), catalytic domain"/>
    <property type="match status" value="1"/>
</dbReference>
<dbReference type="EMBL" id="BMQM01000032">
    <property type="protein sequence ID" value="GGR70162.1"/>
    <property type="molecule type" value="Genomic_DNA"/>
</dbReference>
<dbReference type="Proteomes" id="UP000634308">
    <property type="component" value="Unassembled WGS sequence"/>
</dbReference>
<protein>
    <recommendedName>
        <fullName evidence="3">Peptidase M12A domain-containing protein</fullName>
    </recommendedName>
</protein>
<evidence type="ECO:0000256" key="2">
    <source>
        <dbReference type="SAM" id="MobiDB-lite"/>
    </source>
</evidence>
<gene>
    <name evidence="4" type="ORF">GCM10008959_34980</name>
</gene>
<dbReference type="Pfam" id="PF01400">
    <property type="entry name" value="Astacin"/>
    <property type="match status" value="1"/>
</dbReference>
<evidence type="ECO:0000259" key="3">
    <source>
        <dbReference type="PROSITE" id="PS51864"/>
    </source>
</evidence>
<proteinExistence type="predicted"/>
<reference evidence="5" key="1">
    <citation type="journal article" date="2019" name="Int. J. Syst. Evol. Microbiol.">
        <title>The Global Catalogue of Microorganisms (GCM) 10K type strain sequencing project: providing services to taxonomists for standard genome sequencing and annotation.</title>
        <authorList>
            <consortium name="The Broad Institute Genomics Platform"/>
            <consortium name="The Broad Institute Genome Sequencing Center for Infectious Disease"/>
            <person name="Wu L."/>
            <person name="Ma J."/>
        </authorList>
    </citation>
    <scope>NUCLEOTIDE SEQUENCE [LARGE SCALE GENOMIC DNA]</scope>
    <source>
        <strain evidence="5">JCM 31404</strain>
    </source>
</reference>
<keyword evidence="1" id="KW-0645">Protease</keyword>
<feature type="binding site" evidence="1">
    <location>
        <position position="183"/>
    </location>
    <ligand>
        <name>Zn(2+)</name>
        <dbReference type="ChEBI" id="CHEBI:29105"/>
        <note>catalytic</note>
    </ligand>
</feature>
<dbReference type="PROSITE" id="PS51257">
    <property type="entry name" value="PROKAR_LIPOPROTEIN"/>
    <property type="match status" value="1"/>
</dbReference>
<keyword evidence="1" id="KW-0482">Metalloprotease</keyword>
<keyword evidence="5" id="KW-1185">Reference proteome</keyword>
<keyword evidence="1" id="KW-0479">Metal-binding</keyword>
<sequence length="281" mass="30808">MPSRVVNETNGIRITPVLLLSLLLAACSTSQPSPQQDGPSARTAPNTRPATLILPDGTRQQVTGFEQDGYLMLEDDIILAELGSVTPQGTYVVDTRYRWTGRTIPYTFASNVPQAIRDRVAAAASTIRSTTNVVVTPRTSTTQRNYVEITYNTGTSCASSLGMVGGRQTITLADRCTTGSIIHEFGHAMGLFHEQTRPDRDQYVQIVWANIPADWQSQYQIRSGSAGYGAYDFDSIMHYPAFFDGKIAIQPLNSSIDINRMGQRNGFSATDKSTVNALYPR</sequence>
<comment type="caution">
    <text evidence="1">Lacks conserved residue(s) required for the propagation of feature annotation.</text>
</comment>
<organism evidence="4 5">
    <name type="scientific">Deinococcus seoulensis</name>
    <dbReference type="NCBI Taxonomy" id="1837379"/>
    <lineage>
        <taxon>Bacteria</taxon>
        <taxon>Thermotogati</taxon>
        <taxon>Deinococcota</taxon>
        <taxon>Deinococci</taxon>
        <taxon>Deinococcales</taxon>
        <taxon>Deinococcaceae</taxon>
        <taxon>Deinococcus</taxon>
    </lineage>
</organism>
<keyword evidence="1" id="KW-0378">Hydrolase</keyword>
<comment type="caution">
    <text evidence="4">The sequence shown here is derived from an EMBL/GenBank/DDBJ whole genome shotgun (WGS) entry which is preliminary data.</text>
</comment>
<evidence type="ECO:0000256" key="1">
    <source>
        <dbReference type="PROSITE-ProRule" id="PRU01211"/>
    </source>
</evidence>
<name>A0ABQ2RVK1_9DEIO</name>
<dbReference type="InterPro" id="IPR024079">
    <property type="entry name" value="MetalloPept_cat_dom_sf"/>
</dbReference>
<dbReference type="InterPro" id="IPR034035">
    <property type="entry name" value="Astacin-like_dom"/>
</dbReference>
<evidence type="ECO:0000313" key="5">
    <source>
        <dbReference type="Proteomes" id="UP000634308"/>
    </source>
</evidence>
<keyword evidence="1" id="KW-0862">Zinc</keyword>
<dbReference type="PANTHER" id="PTHR10127:SF883">
    <property type="entry name" value="ZINC METALLOPROTEINASE NAS-8"/>
    <property type="match status" value="1"/>
</dbReference>
<comment type="cofactor">
    <cofactor evidence="1">
        <name>Zn(2+)</name>
        <dbReference type="ChEBI" id="CHEBI:29105"/>
    </cofactor>
    <text evidence="1">Binds 1 zinc ion per subunit.</text>
</comment>
<dbReference type="PRINTS" id="PR00480">
    <property type="entry name" value="ASTACIN"/>
</dbReference>
<dbReference type="InterPro" id="IPR001506">
    <property type="entry name" value="Peptidase_M12A"/>
</dbReference>
<dbReference type="SMART" id="SM00235">
    <property type="entry name" value="ZnMc"/>
    <property type="match status" value="1"/>
</dbReference>